<evidence type="ECO:0000256" key="4">
    <source>
        <dbReference type="ARBA" id="ARBA00022989"/>
    </source>
</evidence>
<feature type="domain" description="ABC3 transporter permease C-terminal" evidence="8">
    <location>
        <begin position="291"/>
        <end position="410"/>
    </location>
</feature>
<dbReference type="AlphaFoldDB" id="A0A8J2TXG6"/>
<evidence type="ECO:0000256" key="5">
    <source>
        <dbReference type="ARBA" id="ARBA00023136"/>
    </source>
</evidence>
<name>A0A8J2TXG6_9MICO</name>
<dbReference type="EMBL" id="BMFY01000005">
    <property type="protein sequence ID" value="GGA12537.1"/>
    <property type="molecule type" value="Genomic_DNA"/>
</dbReference>
<keyword evidence="2" id="KW-1003">Cell membrane</keyword>
<dbReference type="RefSeq" id="WP_188550243.1">
    <property type="nucleotide sequence ID" value="NZ_BMFY01000005.1"/>
</dbReference>
<feature type="transmembrane region" description="Helical" evidence="7">
    <location>
        <begin position="724"/>
        <end position="752"/>
    </location>
</feature>
<dbReference type="Pfam" id="PF02687">
    <property type="entry name" value="FtsX"/>
    <property type="match status" value="2"/>
</dbReference>
<keyword evidence="3 7" id="KW-0812">Transmembrane</keyword>
<keyword evidence="4 7" id="KW-1133">Transmembrane helix</keyword>
<proteinExistence type="inferred from homology"/>
<evidence type="ECO:0000256" key="6">
    <source>
        <dbReference type="ARBA" id="ARBA00038076"/>
    </source>
</evidence>
<dbReference type="InterPro" id="IPR003838">
    <property type="entry name" value="ABC3_permease_C"/>
</dbReference>
<feature type="transmembrane region" description="Helical" evidence="7">
    <location>
        <begin position="284"/>
        <end position="304"/>
    </location>
</feature>
<dbReference type="PANTHER" id="PTHR30572">
    <property type="entry name" value="MEMBRANE COMPONENT OF TRANSPORTER-RELATED"/>
    <property type="match status" value="1"/>
</dbReference>
<organism evidence="10 11">
    <name type="scientific">Sediminivirga luteola</name>
    <dbReference type="NCBI Taxonomy" id="1774748"/>
    <lineage>
        <taxon>Bacteria</taxon>
        <taxon>Bacillati</taxon>
        <taxon>Actinomycetota</taxon>
        <taxon>Actinomycetes</taxon>
        <taxon>Micrococcales</taxon>
        <taxon>Brevibacteriaceae</taxon>
        <taxon>Sediminivirga</taxon>
    </lineage>
</organism>
<protein>
    <submittedName>
        <fullName evidence="10">ABC transporter permease</fullName>
    </submittedName>
</protein>
<reference evidence="10" key="2">
    <citation type="submission" date="2020-09" db="EMBL/GenBank/DDBJ databases">
        <authorList>
            <person name="Sun Q."/>
            <person name="Zhou Y."/>
        </authorList>
    </citation>
    <scope>NUCLEOTIDE SEQUENCE</scope>
    <source>
        <strain evidence="10">CGMCC 1.12785</strain>
    </source>
</reference>
<feature type="domain" description="MacB-like periplasmic core" evidence="9">
    <location>
        <begin position="22"/>
        <end position="190"/>
    </location>
</feature>
<feature type="transmembrane region" description="Helical" evidence="7">
    <location>
        <begin position="16"/>
        <end position="37"/>
    </location>
</feature>
<accession>A0A8J2TXG6</accession>
<keyword evidence="5 7" id="KW-0472">Membrane</keyword>
<dbReference type="Proteomes" id="UP000616114">
    <property type="component" value="Unassembled WGS sequence"/>
</dbReference>
<feature type="transmembrane region" description="Helical" evidence="7">
    <location>
        <begin position="429"/>
        <end position="449"/>
    </location>
</feature>
<reference evidence="10" key="1">
    <citation type="journal article" date="2014" name="Int. J. Syst. Evol. Microbiol.">
        <title>Complete genome sequence of Corynebacterium casei LMG S-19264T (=DSM 44701T), isolated from a smear-ripened cheese.</title>
        <authorList>
            <consortium name="US DOE Joint Genome Institute (JGI-PGF)"/>
            <person name="Walter F."/>
            <person name="Albersmeier A."/>
            <person name="Kalinowski J."/>
            <person name="Ruckert C."/>
        </authorList>
    </citation>
    <scope>NUCLEOTIDE SEQUENCE</scope>
    <source>
        <strain evidence="10">CGMCC 1.12785</strain>
    </source>
</reference>
<evidence type="ECO:0000313" key="11">
    <source>
        <dbReference type="Proteomes" id="UP000616114"/>
    </source>
</evidence>
<comment type="subcellular location">
    <subcellularLocation>
        <location evidence="1">Cell membrane</location>
        <topology evidence="1">Multi-pass membrane protein</topology>
    </subcellularLocation>
</comment>
<dbReference type="InterPro" id="IPR050250">
    <property type="entry name" value="Macrolide_Exporter_MacB"/>
</dbReference>
<dbReference type="Pfam" id="PF12704">
    <property type="entry name" value="MacB_PCD"/>
    <property type="match status" value="1"/>
</dbReference>
<evidence type="ECO:0000259" key="9">
    <source>
        <dbReference type="Pfam" id="PF12704"/>
    </source>
</evidence>
<evidence type="ECO:0000256" key="2">
    <source>
        <dbReference type="ARBA" id="ARBA00022475"/>
    </source>
</evidence>
<evidence type="ECO:0000256" key="3">
    <source>
        <dbReference type="ARBA" id="ARBA00022692"/>
    </source>
</evidence>
<sequence>MNPIATANLRSGGRRLFAAGAAVAVAVAFVVAALLMVDSFSRTMRVQAQAETAGADLVVSLQDGADPAGDPVPDEALAQRLQDQPGVASAQALRNAYAEGELGGQPAMLRLSEHPGHSTSPLVSGALPHAAGEAVLTEDTARVYGIGPGDEIVVEAADPAVTGQPVAPETQQDDPGPARYIVSGIVEGSSPYARAYLTPAGMDRLPVEAWPESIRIVLDGEAHGDPAAQTAVQQDVAAVLAAATGQEIAAMGVQGTGIGEQLRVQTGEQIVEARMQDLTGQANVLAGVLAAFGAVALFVAALVIANTFQVLVASRTRTLALLRAIGAARRQLRSAMLLEGLVLGALGSIAGALLGYLAALGLGLAAGRFWQFELEPVAPTFAAFVAGPAVGVLMTVAACLLPAHRATTVTPMAALRPADVEPARRRVSWLRLSAGVLLTAGGFAATVLGGMRHEMLPAAGGAIAGFLGVLVLGRLFIPPMVRALGLLLAGPGRFSRRGALPRLVAQNARQVPGRTTATTSALLIGVTLVSTMTIGAASAQASLERELAQRLPLDMAVGFAGADAGDVSRVLDGSGLVTAEVLLPGAAEEARSGETQVPVTVLAPEPGAAETAQVMRRTTALPDPGTALVAPATLQEGDEVELAGRVLDVEPAGWLPAGTIVLNPADAAGLSFSEDAGQLWVRVPDDAGSGELGRLTAQLGEHTEVVVAEATLLRASYAPLIDTVLLVVLALLGAAVVVAVIGIGNTLSLSVFERRREAALLRAVGMSRGGVGGLITLEAVLMAVVALVLGLAAGALFGWAGISSVFQAEAVPVVLAVPWDRVAMIGVAALGAAALASLLPARALSRTSPAAGLSVD</sequence>
<evidence type="ECO:0000256" key="1">
    <source>
        <dbReference type="ARBA" id="ARBA00004651"/>
    </source>
</evidence>
<feature type="domain" description="ABC3 transporter permease C-terminal" evidence="8">
    <location>
        <begin position="731"/>
        <end position="849"/>
    </location>
</feature>
<keyword evidence="11" id="KW-1185">Reference proteome</keyword>
<evidence type="ECO:0000259" key="8">
    <source>
        <dbReference type="Pfam" id="PF02687"/>
    </source>
</evidence>
<feature type="transmembrane region" description="Helical" evidence="7">
    <location>
        <begin position="455"/>
        <end position="477"/>
    </location>
</feature>
<dbReference type="InterPro" id="IPR025857">
    <property type="entry name" value="MacB_PCD"/>
</dbReference>
<feature type="transmembrane region" description="Helical" evidence="7">
    <location>
        <begin position="521"/>
        <end position="543"/>
    </location>
</feature>
<comment type="caution">
    <text evidence="10">The sequence shown here is derived from an EMBL/GenBank/DDBJ whole genome shotgun (WGS) entry which is preliminary data.</text>
</comment>
<evidence type="ECO:0000256" key="7">
    <source>
        <dbReference type="SAM" id="Phobius"/>
    </source>
</evidence>
<gene>
    <name evidence="10" type="ORF">GCM10011333_14260</name>
</gene>
<feature type="transmembrane region" description="Helical" evidence="7">
    <location>
        <begin position="381"/>
        <end position="403"/>
    </location>
</feature>
<dbReference type="GO" id="GO:0022857">
    <property type="term" value="F:transmembrane transporter activity"/>
    <property type="evidence" value="ECO:0007669"/>
    <property type="project" value="TreeGrafter"/>
</dbReference>
<feature type="transmembrane region" description="Helical" evidence="7">
    <location>
        <begin position="822"/>
        <end position="841"/>
    </location>
</feature>
<feature type="transmembrane region" description="Helical" evidence="7">
    <location>
        <begin position="340"/>
        <end position="361"/>
    </location>
</feature>
<dbReference type="GO" id="GO:0005886">
    <property type="term" value="C:plasma membrane"/>
    <property type="evidence" value="ECO:0007669"/>
    <property type="project" value="UniProtKB-SubCell"/>
</dbReference>
<feature type="transmembrane region" description="Helical" evidence="7">
    <location>
        <begin position="773"/>
        <end position="802"/>
    </location>
</feature>
<evidence type="ECO:0000313" key="10">
    <source>
        <dbReference type="EMBL" id="GGA12537.1"/>
    </source>
</evidence>
<dbReference type="PANTHER" id="PTHR30572:SF4">
    <property type="entry name" value="ABC TRANSPORTER PERMEASE YTRF"/>
    <property type="match status" value="1"/>
</dbReference>
<comment type="similarity">
    <text evidence="6">Belongs to the ABC-4 integral membrane protein family.</text>
</comment>